<proteinExistence type="predicted"/>
<feature type="domain" description="Reverse transcriptase Ty1/copia-type" evidence="4">
    <location>
        <begin position="309"/>
        <end position="522"/>
    </location>
</feature>
<dbReference type="PANTHER" id="PTHR42648:SF18">
    <property type="entry name" value="RETROTRANSPOSON, UNCLASSIFIED-LIKE PROTEIN"/>
    <property type="match status" value="1"/>
</dbReference>
<protein>
    <submittedName>
        <fullName evidence="6">Retrovirus-related pol polyprotein from transposon TNT 1-94</fullName>
    </submittedName>
</protein>
<keyword evidence="2" id="KW-0378">Hydrolase</keyword>
<dbReference type="PANTHER" id="PTHR42648">
    <property type="entry name" value="TRANSPOSASE, PUTATIVE-RELATED"/>
    <property type="match status" value="1"/>
</dbReference>
<dbReference type="Gene3D" id="3.30.420.10">
    <property type="entry name" value="Ribonuclease H-like superfamily/Ribonuclease H"/>
    <property type="match status" value="1"/>
</dbReference>
<gene>
    <name evidence="6" type="ORF">Tco_1132780</name>
</gene>
<dbReference type="InterPro" id="IPR012337">
    <property type="entry name" value="RNaseH-like_sf"/>
</dbReference>
<dbReference type="SUPFAM" id="SSF56672">
    <property type="entry name" value="DNA/RNA polymerases"/>
    <property type="match status" value="1"/>
</dbReference>
<sequence>MTGQRSQLINFVSKFMGTVRFGNDQVAAIMEYGDYQIRNVMFFRVYYVEAPGHNLFPVDQFCDSGEKLYTLSLKDMMKFTPICLLSNASKTKSWLWHRRLSHLNFVTINEPAKQGLVRGLPKLKYEKDHLCSACSLGKIKKHTHKPKFENSIQEKLYLLHMELYSPMRVESINGKKCILVIVDDYSRNIRTDNGTEFVNQALTTYNEDFEISHQTSVAEEVATSCYTQNRSFIHSRYNKTPYELLHRKPDLKYFHNFGAQCYRTNESEDLGKLKPKVDIVEPKNYKEALKESCWIEVTQEEIHEFEWLQVKLDEFGGVLKNKARLVAKGLCQEEGIDFKESFAPIARIEAIRIFVANVAHKNMTFYHIDVKTAFLNGVLREETYVSQPKGFVYQYQPYHVYRLKKALYGLKQAPHALYDLLSKFLLSQEFLKGYVDPTLFTGKEGKDILLVQIYVDDIIFASTNPALCDIFADIMSSKFKMSIIGKMSFFIRFKISQIPKGIFINQSKYSLEILKKYGIESHDLVDTQVVERTKLDKDQQGIQVDPTHYRELLRQALQITPKASDHLFVQPPLEDEIISFIKKLGYPEDLEQVSKMILSHHNNVFKKLQSYHHVIKIDAVLRNLKFANKGVKDLIYRMEIPLEMMSDEIKASADYLNYLAKSKGDQPAKVRGKGVLTKKAVEVVVEKTKIVRVPKKKRTKIVIEETGVHKESDEGSLDHSKKRKGVETLYDVAQYLLDMKKTRKESIDDFIFKPRSKGPDEGYGMILEVPDGLSGSFSSSSSKSKDEERFLTTDDEASPENSNDERIKIDALKQARDIKDANEQAVEDKAMDEQVGNVQAEDSVPEPHVEKPVVPHPNSSLTLSSSEYGNQFINENPDVSLTEVLKELVEAEVQSMVKVLDL</sequence>
<dbReference type="InterPro" id="IPR025724">
    <property type="entry name" value="GAG-pre-integrase_dom"/>
</dbReference>
<evidence type="ECO:0000259" key="4">
    <source>
        <dbReference type="Pfam" id="PF07727"/>
    </source>
</evidence>
<dbReference type="InterPro" id="IPR013103">
    <property type="entry name" value="RVT_2"/>
</dbReference>
<reference evidence="6" key="1">
    <citation type="journal article" date="2022" name="Int. J. Mol. Sci.">
        <title>Draft Genome of Tanacetum Coccineum: Genomic Comparison of Closely Related Tanacetum-Family Plants.</title>
        <authorList>
            <person name="Yamashiro T."/>
            <person name="Shiraishi A."/>
            <person name="Nakayama K."/>
            <person name="Satake H."/>
        </authorList>
    </citation>
    <scope>NUCLEOTIDE SEQUENCE</scope>
</reference>
<feature type="domain" description="GAG-pre-integrase" evidence="5">
    <location>
        <begin position="67"/>
        <end position="138"/>
    </location>
</feature>
<evidence type="ECO:0000313" key="7">
    <source>
        <dbReference type="Proteomes" id="UP001151760"/>
    </source>
</evidence>
<evidence type="ECO:0000256" key="1">
    <source>
        <dbReference type="ARBA" id="ARBA00022723"/>
    </source>
</evidence>
<dbReference type="Pfam" id="PF07727">
    <property type="entry name" value="RVT_2"/>
    <property type="match status" value="1"/>
</dbReference>
<accession>A0ABQ5JDJ9</accession>
<evidence type="ECO:0000256" key="3">
    <source>
        <dbReference type="SAM" id="MobiDB-lite"/>
    </source>
</evidence>
<evidence type="ECO:0000259" key="5">
    <source>
        <dbReference type="Pfam" id="PF13976"/>
    </source>
</evidence>
<evidence type="ECO:0000256" key="2">
    <source>
        <dbReference type="ARBA" id="ARBA00022801"/>
    </source>
</evidence>
<comment type="caution">
    <text evidence="6">The sequence shown here is derived from an EMBL/GenBank/DDBJ whole genome shotgun (WGS) entry which is preliminary data.</text>
</comment>
<dbReference type="EMBL" id="BQNB010021818">
    <property type="protein sequence ID" value="GJU10384.1"/>
    <property type="molecule type" value="Genomic_DNA"/>
</dbReference>
<reference evidence="6" key="2">
    <citation type="submission" date="2022-01" db="EMBL/GenBank/DDBJ databases">
        <authorList>
            <person name="Yamashiro T."/>
            <person name="Shiraishi A."/>
            <person name="Satake H."/>
            <person name="Nakayama K."/>
        </authorList>
    </citation>
    <scope>NUCLEOTIDE SEQUENCE</scope>
</reference>
<dbReference type="InterPro" id="IPR043502">
    <property type="entry name" value="DNA/RNA_pol_sf"/>
</dbReference>
<dbReference type="SUPFAM" id="SSF53098">
    <property type="entry name" value="Ribonuclease H-like"/>
    <property type="match status" value="1"/>
</dbReference>
<evidence type="ECO:0000313" key="6">
    <source>
        <dbReference type="EMBL" id="GJU10384.1"/>
    </source>
</evidence>
<feature type="compositionally biased region" description="Basic and acidic residues" evidence="3">
    <location>
        <begin position="783"/>
        <end position="792"/>
    </location>
</feature>
<dbReference type="InterPro" id="IPR036397">
    <property type="entry name" value="RNaseH_sf"/>
</dbReference>
<feature type="region of interest" description="Disordered" evidence="3">
    <location>
        <begin position="774"/>
        <end position="807"/>
    </location>
</feature>
<dbReference type="Pfam" id="PF13976">
    <property type="entry name" value="gag_pre-integrs"/>
    <property type="match status" value="1"/>
</dbReference>
<organism evidence="6 7">
    <name type="scientific">Tanacetum coccineum</name>
    <dbReference type="NCBI Taxonomy" id="301880"/>
    <lineage>
        <taxon>Eukaryota</taxon>
        <taxon>Viridiplantae</taxon>
        <taxon>Streptophyta</taxon>
        <taxon>Embryophyta</taxon>
        <taxon>Tracheophyta</taxon>
        <taxon>Spermatophyta</taxon>
        <taxon>Magnoliopsida</taxon>
        <taxon>eudicotyledons</taxon>
        <taxon>Gunneridae</taxon>
        <taxon>Pentapetalae</taxon>
        <taxon>asterids</taxon>
        <taxon>campanulids</taxon>
        <taxon>Asterales</taxon>
        <taxon>Asteraceae</taxon>
        <taxon>Asteroideae</taxon>
        <taxon>Anthemideae</taxon>
        <taxon>Anthemidinae</taxon>
        <taxon>Tanacetum</taxon>
    </lineage>
</organism>
<keyword evidence="7" id="KW-1185">Reference proteome</keyword>
<dbReference type="InterPro" id="IPR039537">
    <property type="entry name" value="Retrotran_Ty1/copia-like"/>
</dbReference>
<name>A0ABQ5JDJ9_9ASTR</name>
<feature type="region of interest" description="Disordered" evidence="3">
    <location>
        <begin position="826"/>
        <end position="859"/>
    </location>
</feature>
<dbReference type="Proteomes" id="UP001151760">
    <property type="component" value="Unassembled WGS sequence"/>
</dbReference>
<keyword evidence="1" id="KW-0479">Metal-binding</keyword>